<organism evidence="1 2">
    <name type="scientific">Streptomyces achmelvichensis</name>
    <dbReference type="NCBI Taxonomy" id="3134111"/>
    <lineage>
        <taxon>Bacteria</taxon>
        <taxon>Bacillati</taxon>
        <taxon>Actinomycetota</taxon>
        <taxon>Actinomycetes</taxon>
        <taxon>Kitasatosporales</taxon>
        <taxon>Streptomycetaceae</taxon>
        <taxon>Streptomyces</taxon>
    </lineage>
</organism>
<accession>A0ACC6PMX3</accession>
<reference evidence="1" key="1">
    <citation type="submission" date="2024-03" db="EMBL/GenBank/DDBJ databases">
        <title>Novel Streptomyces species of biotechnological and ecological value are a feature of Machair soil.</title>
        <authorList>
            <person name="Prole J.R."/>
            <person name="Goodfellow M."/>
            <person name="Allenby N."/>
            <person name="Ward A.C."/>
        </authorList>
    </citation>
    <scope>NUCLEOTIDE SEQUENCE</scope>
    <source>
        <strain evidence="1">MS2.AVA.5</strain>
    </source>
</reference>
<name>A0ACC6PMX3_9ACTN</name>
<comment type="caution">
    <text evidence="1">The sequence shown here is derived from an EMBL/GenBank/DDBJ whole genome shotgun (WGS) entry which is preliminary data.</text>
</comment>
<gene>
    <name evidence="1" type="ORF">WKI67_04450</name>
</gene>
<dbReference type="Proteomes" id="UP001377168">
    <property type="component" value="Unassembled WGS sequence"/>
</dbReference>
<protein>
    <submittedName>
        <fullName evidence="1">Uncharacterized protein</fullName>
    </submittedName>
</protein>
<dbReference type="EMBL" id="JBBKAJ010000022">
    <property type="protein sequence ID" value="MEJ8632650.1"/>
    <property type="molecule type" value="Genomic_DNA"/>
</dbReference>
<proteinExistence type="predicted"/>
<evidence type="ECO:0000313" key="2">
    <source>
        <dbReference type="Proteomes" id="UP001377168"/>
    </source>
</evidence>
<keyword evidence="2" id="KW-1185">Reference proteome</keyword>
<evidence type="ECO:0000313" key="1">
    <source>
        <dbReference type="EMBL" id="MEJ8632650.1"/>
    </source>
</evidence>
<sequence>MEHPGGGLVATLASDQGATHCLFARVDQGTAAVMRTLRRALILDCDGYETPLFSADGRHIAIRGNAYDNSAEVFEFPSLHRVLAIALGDPSPGYPYPQKWLDQMQSWSRHNIAFGSASGVLWIATPAGALVEVDLETRQAVEHDVLTGSRLSALVATATGELLVAGSGGDLVLLSVLSDPTQTYTTSRDISRAAAVSFLEATAEIPEDVDDLETHLILTDGTRTWEADDLATVTETSATDPTWLQVQAAINKAQTQSE</sequence>